<dbReference type="GO" id="GO:0046872">
    <property type="term" value="F:metal ion binding"/>
    <property type="evidence" value="ECO:0007669"/>
    <property type="project" value="UniProtKB-KW"/>
</dbReference>
<dbReference type="RefSeq" id="WP_012179838.1">
    <property type="nucleotide sequence ID" value="NC_009952.1"/>
</dbReference>
<dbReference type="PROSITE" id="PS51007">
    <property type="entry name" value="CYTC"/>
    <property type="match status" value="1"/>
</dbReference>
<feature type="chain" id="PRO_5002726105" evidence="5">
    <location>
        <begin position="21"/>
        <end position="103"/>
    </location>
</feature>
<keyword evidence="5" id="KW-0732">Signal</keyword>
<dbReference type="SUPFAM" id="SSF46626">
    <property type="entry name" value="Cytochrome c"/>
    <property type="match status" value="1"/>
</dbReference>
<dbReference type="Proteomes" id="UP000006833">
    <property type="component" value="Chromosome"/>
</dbReference>
<feature type="domain" description="Cytochrome c" evidence="6">
    <location>
        <begin position="25"/>
        <end position="103"/>
    </location>
</feature>
<gene>
    <name evidence="7" type="primary">nirC</name>
    <name evidence="7" type="ordered locus">Dshi_3178</name>
</gene>
<evidence type="ECO:0000256" key="3">
    <source>
        <dbReference type="ARBA" id="ARBA00023004"/>
    </source>
</evidence>
<dbReference type="STRING" id="398580.Dshi_3178"/>
<dbReference type="InterPro" id="IPR036909">
    <property type="entry name" value="Cyt_c-like_dom_sf"/>
</dbReference>
<evidence type="ECO:0000313" key="7">
    <source>
        <dbReference type="EMBL" id="ABV94911.1"/>
    </source>
</evidence>
<keyword evidence="7" id="KW-0560">Oxidoreductase</keyword>
<dbReference type="KEGG" id="dsh:Dshi_3178"/>
<dbReference type="InterPro" id="IPR009056">
    <property type="entry name" value="Cyt_c-like_dom"/>
</dbReference>
<evidence type="ECO:0000259" key="6">
    <source>
        <dbReference type="PROSITE" id="PS51007"/>
    </source>
</evidence>
<dbReference type="eggNOG" id="COG2010">
    <property type="taxonomic scope" value="Bacteria"/>
</dbReference>
<dbReference type="GO" id="GO:0050421">
    <property type="term" value="F:nitrite reductase (NO-forming) activity"/>
    <property type="evidence" value="ECO:0007669"/>
    <property type="project" value="UniProtKB-EC"/>
</dbReference>
<evidence type="ECO:0000256" key="2">
    <source>
        <dbReference type="ARBA" id="ARBA00022723"/>
    </source>
</evidence>
<feature type="signal peptide" evidence="5">
    <location>
        <begin position="1"/>
        <end position="20"/>
    </location>
</feature>
<dbReference type="EC" id="1.7.2.1" evidence="7"/>
<proteinExistence type="predicted"/>
<keyword evidence="1 4" id="KW-0349">Heme</keyword>
<dbReference type="HOGENOM" id="CLU_159748_0_0_5"/>
<dbReference type="GO" id="GO:0020037">
    <property type="term" value="F:heme binding"/>
    <property type="evidence" value="ECO:0007669"/>
    <property type="project" value="InterPro"/>
</dbReference>
<dbReference type="EMBL" id="CP000830">
    <property type="protein sequence ID" value="ABV94911.1"/>
    <property type="molecule type" value="Genomic_DNA"/>
</dbReference>
<evidence type="ECO:0000256" key="4">
    <source>
        <dbReference type="PROSITE-ProRule" id="PRU00433"/>
    </source>
</evidence>
<dbReference type="Pfam" id="PF13442">
    <property type="entry name" value="Cytochrome_CBB3"/>
    <property type="match status" value="1"/>
</dbReference>
<protein>
    <submittedName>
        <fullName evidence="7">Putative cytochrome c</fullName>
        <ecNumber evidence="7">1.7.2.1</ecNumber>
    </submittedName>
</protein>
<organism evidence="7 8">
    <name type="scientific">Dinoroseobacter shibae (strain DSM 16493 / NCIMB 14021 / DFL 12)</name>
    <dbReference type="NCBI Taxonomy" id="398580"/>
    <lineage>
        <taxon>Bacteria</taxon>
        <taxon>Pseudomonadati</taxon>
        <taxon>Pseudomonadota</taxon>
        <taxon>Alphaproteobacteria</taxon>
        <taxon>Rhodobacterales</taxon>
        <taxon>Roseobacteraceae</taxon>
        <taxon>Dinoroseobacter</taxon>
    </lineage>
</organism>
<keyword evidence="8" id="KW-1185">Reference proteome</keyword>
<accession>A8LM02</accession>
<evidence type="ECO:0000256" key="1">
    <source>
        <dbReference type="ARBA" id="ARBA00022617"/>
    </source>
</evidence>
<dbReference type="AlphaFoldDB" id="A8LM02"/>
<keyword evidence="2 4" id="KW-0479">Metal-binding</keyword>
<dbReference type="Gene3D" id="1.10.760.10">
    <property type="entry name" value="Cytochrome c-like domain"/>
    <property type="match status" value="1"/>
</dbReference>
<sequence>MSRTVAALCLILCAAGPLQAGETPLDTAALERLVLQDCGSCHGLTRKGGLGPDLRAEALSHWAPEDLAQMILDGLPGTAMPPWRALMTEREAAWIADYLLATE</sequence>
<keyword evidence="3 4" id="KW-0408">Iron</keyword>
<dbReference type="GO" id="GO:0009055">
    <property type="term" value="F:electron transfer activity"/>
    <property type="evidence" value="ECO:0007669"/>
    <property type="project" value="InterPro"/>
</dbReference>
<name>A8LM02_DINSH</name>
<evidence type="ECO:0000256" key="5">
    <source>
        <dbReference type="SAM" id="SignalP"/>
    </source>
</evidence>
<dbReference type="OrthoDB" id="8689082at2"/>
<reference evidence="8" key="1">
    <citation type="journal article" date="2010" name="ISME J.">
        <title>The complete genome sequence of the algal symbiont Dinoroseobacter shibae: a hitchhiker's guide to life in the sea.</title>
        <authorList>
            <person name="Wagner-Dobler I."/>
            <person name="Ballhausen B."/>
            <person name="Berger M."/>
            <person name="Brinkhoff T."/>
            <person name="Buchholz I."/>
            <person name="Bunk B."/>
            <person name="Cypionka H."/>
            <person name="Daniel R."/>
            <person name="Drepper T."/>
            <person name="Gerdts G."/>
            <person name="Hahnke S."/>
            <person name="Han C."/>
            <person name="Jahn D."/>
            <person name="Kalhoefer D."/>
            <person name="Kiss H."/>
            <person name="Klenk H.P."/>
            <person name="Kyrpides N."/>
            <person name="Liebl W."/>
            <person name="Liesegang H."/>
            <person name="Meincke L."/>
            <person name="Pati A."/>
            <person name="Petersen J."/>
            <person name="Piekarski T."/>
            <person name="Pommerenke C."/>
            <person name="Pradella S."/>
            <person name="Pukall R."/>
            <person name="Rabus R."/>
            <person name="Stackebrandt E."/>
            <person name="Thole S."/>
            <person name="Thompson L."/>
            <person name="Tielen P."/>
            <person name="Tomasch J."/>
            <person name="von Jan M."/>
            <person name="Wanphrut N."/>
            <person name="Wichels A."/>
            <person name="Zech H."/>
            <person name="Simon M."/>
        </authorList>
    </citation>
    <scope>NUCLEOTIDE SEQUENCE [LARGE SCALE GENOMIC DNA]</scope>
    <source>
        <strain evidence="8">DSM 16493 / NCIMB 14021 / DFL 12</strain>
    </source>
</reference>
<evidence type="ECO:0000313" key="8">
    <source>
        <dbReference type="Proteomes" id="UP000006833"/>
    </source>
</evidence>